<proteinExistence type="predicted"/>
<dbReference type="AlphaFoldDB" id="A0AB35U420"/>
<evidence type="ECO:0000313" key="1">
    <source>
        <dbReference type="EMBL" id="MDX8420593.1"/>
    </source>
</evidence>
<evidence type="ECO:0000313" key="2">
    <source>
        <dbReference type="Proteomes" id="UP001286174"/>
    </source>
</evidence>
<organism evidence="1 2">
    <name type="scientific">Grylomicrobium aquisgranensis</name>
    <dbReference type="NCBI Taxonomy" id="2926318"/>
    <lineage>
        <taxon>Bacteria</taxon>
        <taxon>Bacillati</taxon>
        <taxon>Bacillota</taxon>
        <taxon>Erysipelotrichia</taxon>
        <taxon>Erysipelotrichales</taxon>
        <taxon>Erysipelotrichaceae</taxon>
        <taxon>Grylomicrobium</taxon>
    </lineage>
</organism>
<reference evidence="1 2" key="1">
    <citation type="submission" date="2022-03" db="EMBL/GenBank/DDBJ databases">
        <title>Novel taxa within the pig intestine.</title>
        <authorList>
            <person name="Wylensek D."/>
            <person name="Bishof K."/>
            <person name="Afrizal A."/>
            <person name="Clavel T."/>
        </authorList>
    </citation>
    <scope>NUCLEOTIDE SEQUENCE [LARGE SCALE GENOMIC DNA]</scope>
    <source>
        <strain evidence="1 2">CLA-KB-P133</strain>
    </source>
</reference>
<comment type="caution">
    <text evidence="1">The sequence shown here is derived from an EMBL/GenBank/DDBJ whole genome shotgun (WGS) entry which is preliminary data.</text>
</comment>
<gene>
    <name evidence="1" type="ORF">MOZ60_10900</name>
</gene>
<accession>A0AB35U420</accession>
<dbReference type="RefSeq" id="WP_277645117.1">
    <property type="nucleotide sequence ID" value="NZ_JALBUR010000051.1"/>
</dbReference>
<protein>
    <submittedName>
        <fullName evidence="1">OB-fold nucleic acid binding domain-containing protein</fullName>
    </submittedName>
</protein>
<sequence>MMGPRDYFTFETIRDHEHNVVCYYVTAIGTIEEDGAVHLRGDMGPDKDEKMAFGRITLHNQDRKISTLLKETNSRVYYHIHDEEGSVDVISFTARNWRADEAYELEAGDRVMVQGRAYLRKNDVERYPGRLPEISITVSGLFRLSKAHKPRFQGMNASLIPQK</sequence>
<keyword evidence="2" id="KW-1185">Reference proteome</keyword>
<dbReference type="EMBL" id="JALBUR010000051">
    <property type="protein sequence ID" value="MDX8420593.1"/>
    <property type="molecule type" value="Genomic_DNA"/>
</dbReference>
<dbReference type="Proteomes" id="UP001286174">
    <property type="component" value="Unassembled WGS sequence"/>
</dbReference>
<name>A0AB35U420_9FIRM</name>